<accession>A0A978VMU5</accession>
<feature type="compositionally biased region" description="Polar residues" evidence="1">
    <location>
        <begin position="48"/>
        <end position="61"/>
    </location>
</feature>
<dbReference type="Proteomes" id="UP000813462">
    <property type="component" value="Unassembled WGS sequence"/>
</dbReference>
<comment type="caution">
    <text evidence="2">The sequence shown here is derived from an EMBL/GenBank/DDBJ whole genome shotgun (WGS) entry which is preliminary data.</text>
</comment>
<evidence type="ECO:0000313" key="2">
    <source>
        <dbReference type="EMBL" id="KAH7536870.1"/>
    </source>
</evidence>
<organism evidence="2 3">
    <name type="scientific">Ziziphus jujuba var. spinosa</name>
    <dbReference type="NCBI Taxonomy" id="714518"/>
    <lineage>
        <taxon>Eukaryota</taxon>
        <taxon>Viridiplantae</taxon>
        <taxon>Streptophyta</taxon>
        <taxon>Embryophyta</taxon>
        <taxon>Tracheophyta</taxon>
        <taxon>Spermatophyta</taxon>
        <taxon>Magnoliopsida</taxon>
        <taxon>eudicotyledons</taxon>
        <taxon>Gunneridae</taxon>
        <taxon>Pentapetalae</taxon>
        <taxon>rosids</taxon>
        <taxon>fabids</taxon>
        <taxon>Rosales</taxon>
        <taxon>Rhamnaceae</taxon>
        <taxon>Paliureae</taxon>
        <taxon>Ziziphus</taxon>
    </lineage>
</organism>
<protein>
    <submittedName>
        <fullName evidence="2">Uncharacterized protein</fullName>
    </submittedName>
</protein>
<sequence length="202" mass="22690">MWACQVELLKALQCQSSVLDNDVGSSGPPVSGSLSIPKTGLGSVAAQKPSSSIQNLNSSGELKNDYEEASTENEESTMPSTSFSSVPTKSSEMDSKMLQQLDKLVSVMLRLVKITEAPVSTRHDTDTGTEAVQDTPWEKWVLFHTTNIYRASMKKIRNLSMEEKKKKERKALIKRRKKDTDRKEILKERKRNIKERIRASMA</sequence>
<feature type="compositionally biased region" description="Low complexity" evidence="1">
    <location>
        <begin position="23"/>
        <end position="33"/>
    </location>
</feature>
<name>A0A978VMU5_ZIZJJ</name>
<proteinExistence type="predicted"/>
<evidence type="ECO:0000256" key="1">
    <source>
        <dbReference type="SAM" id="MobiDB-lite"/>
    </source>
</evidence>
<dbReference type="AlphaFoldDB" id="A0A978VMU5"/>
<reference evidence="2" key="1">
    <citation type="journal article" date="2021" name="Front. Plant Sci.">
        <title>Chromosome-Scale Genome Assembly for Chinese Sour Jujube and Insights Into Its Genome Evolution and Domestication Signature.</title>
        <authorList>
            <person name="Shen L.-Y."/>
            <person name="Luo H."/>
            <person name="Wang X.-L."/>
            <person name="Wang X.-M."/>
            <person name="Qiu X.-J."/>
            <person name="Liu H."/>
            <person name="Zhou S.-S."/>
            <person name="Jia K.-H."/>
            <person name="Nie S."/>
            <person name="Bao Y.-T."/>
            <person name="Zhang R.-G."/>
            <person name="Yun Q.-Z."/>
            <person name="Chai Y.-H."/>
            <person name="Lu J.-Y."/>
            <person name="Li Y."/>
            <person name="Zhao S.-W."/>
            <person name="Mao J.-F."/>
            <person name="Jia S.-G."/>
            <person name="Mao Y.-M."/>
        </authorList>
    </citation>
    <scope>NUCLEOTIDE SEQUENCE</scope>
    <source>
        <strain evidence="2">AT0</strain>
        <tissue evidence="2">Leaf</tissue>
    </source>
</reference>
<dbReference type="EMBL" id="JAEACU010000003">
    <property type="protein sequence ID" value="KAH7536870.1"/>
    <property type="molecule type" value="Genomic_DNA"/>
</dbReference>
<gene>
    <name evidence="2" type="ORF">FEM48_Zijuj03G0032000</name>
</gene>
<evidence type="ECO:0000313" key="3">
    <source>
        <dbReference type="Proteomes" id="UP000813462"/>
    </source>
</evidence>
<feature type="compositionally biased region" description="Low complexity" evidence="1">
    <location>
        <begin position="79"/>
        <end position="90"/>
    </location>
</feature>
<feature type="region of interest" description="Disordered" evidence="1">
    <location>
        <begin position="22"/>
        <end position="94"/>
    </location>
</feature>